<keyword evidence="1" id="KW-0732">Signal</keyword>
<dbReference type="Gene3D" id="2.60.120.260">
    <property type="entry name" value="Galactose-binding domain-like"/>
    <property type="match status" value="1"/>
</dbReference>
<protein>
    <submittedName>
        <fullName evidence="2">Uncharacterized protein</fullName>
    </submittedName>
</protein>
<sequence length="1143" mass="125120">MRKAFQIYIALLALVLLPTWAAAQCNWSFTATPDSSRCAASGKISITLTGQDAGSVTNRLYRLQAASGGFEIPHSTAPLFENLAPGSYYVTVRGICGGVEDSITQSVSVLGDYTPFTGSAKMGSGSFPNCSSGLMTFLFSGGRRGYKAVITSKPAAYSGPTVFNTSAAGYQVQNMSAGTYTVVLSDSCGSSSTSTVVIPALPAANQDLIIENQIAGAGCNKLRFNAPLVPSSSLYRPYFYRGTNWTFAVSYDGGPKTAFKPVCDSSFFELEIPGGKTLKDMVGKNVYYYFKDPCGGETSFPIYLYQYDIALSFSNNCSHSFNINPVYTPVRACYPFVISVQNKNTGVVRRDTTYNWNAWHMDSLPHGAYKLQVMTADSFLLHTQDILQQPPPAKPYKTMFWPRNSGQHKFGELLIQGSGGESIRAGTKIEVVYPASHYHSTTTAYDENGVWFYSTPQKAYIPGTYVLKITDACAAYFDTVVVANKDVYDYEWEMSTRDTCAGKILRVDGTVAFNNSTVPGYYRIMSQPSGGSLVTGIYPMGSEIVLTTPGEYGVVVGASSGSVSHHPEETFGGNMKSLEWSARPLAIDPIRSIGWICPAAADNTGSIIVQLINPISASYTYSLAAQGKGATGPYLATNTTGRFNSGGGFDLMVNQNYDVKVTDPCGASVVQTIKIIDFATAQLASLNKPAYCQGDKARLQVINLPGSAITYSWTGPNNFTSNLQNPVITQLTDSSEGKYIVVIDADICSAPIRDTVDLVMAAFETICFSAVTDTSVNPYAAGILGNWRPHRTYAYYGERKESDPQAATNIRTDGTYKDFLSFWKKQSNGWKAQYDTTRWVWNSESTIFNKKGFELENRDALNRYNSAIYGFEDALPMAVVQNSMLREAAFEGFEDFYFKGNGCPTGDCGTARRFDFTRYISWLDTTQRHTGRYSIKIPGRDTLQTSHMVVAAATPVNQPIFEMKAADCGITGNVLKKVKADSTMVIPSFSPLAGKKILFSAWVKEAKDCNCASYDGNVVQLVVKHGENTTLREIRPSGNIIEGWQRYEEAVDLPAGTTQLSVMIIATGDSPVYVDDIRLHPFNANMKSYAYDPVTLRMMAELDENNFATFFEYDDDGVLTRVKKETERGIKTIKETRSALVKE</sequence>
<feature type="signal peptide" evidence="1">
    <location>
        <begin position="1"/>
        <end position="23"/>
    </location>
</feature>
<reference evidence="2 3" key="1">
    <citation type="submission" date="2024-03" db="EMBL/GenBank/DDBJ databases">
        <title>Chitinophaga caseinilytica sp. nov., a casein hydrolysing bacterium isolated from forest soil.</title>
        <authorList>
            <person name="Lee D.S."/>
            <person name="Han D.M."/>
            <person name="Baek J.H."/>
            <person name="Choi D.G."/>
            <person name="Jeon J.H."/>
            <person name="Jeon C.O."/>
        </authorList>
    </citation>
    <scope>NUCLEOTIDE SEQUENCE [LARGE SCALE GENOMIC DNA]</scope>
    <source>
        <strain evidence="2 3">KACC 19118</strain>
    </source>
</reference>
<gene>
    <name evidence="2" type="ORF">WJU22_24840</name>
</gene>
<feature type="chain" id="PRO_5046528401" evidence="1">
    <location>
        <begin position="24"/>
        <end position="1143"/>
    </location>
</feature>
<keyword evidence="3" id="KW-1185">Reference proteome</keyword>
<dbReference type="InterPro" id="IPR013783">
    <property type="entry name" value="Ig-like_fold"/>
</dbReference>
<accession>A0ABZ2Z1H4</accession>
<name>A0ABZ2Z1H4_9BACT</name>
<dbReference type="EMBL" id="CP150096">
    <property type="protein sequence ID" value="WZN46125.1"/>
    <property type="molecule type" value="Genomic_DNA"/>
</dbReference>
<dbReference type="Gene3D" id="2.60.40.10">
    <property type="entry name" value="Immunoglobulins"/>
    <property type="match status" value="1"/>
</dbReference>
<dbReference type="Proteomes" id="UP001449657">
    <property type="component" value="Chromosome"/>
</dbReference>
<evidence type="ECO:0000256" key="1">
    <source>
        <dbReference type="SAM" id="SignalP"/>
    </source>
</evidence>
<evidence type="ECO:0000313" key="3">
    <source>
        <dbReference type="Proteomes" id="UP001449657"/>
    </source>
</evidence>
<evidence type="ECO:0000313" key="2">
    <source>
        <dbReference type="EMBL" id="WZN46125.1"/>
    </source>
</evidence>
<dbReference type="RefSeq" id="WP_341840866.1">
    <property type="nucleotide sequence ID" value="NZ_CP149792.1"/>
</dbReference>
<proteinExistence type="predicted"/>
<organism evidence="2 3">
    <name type="scientific">Chitinophaga caseinilytica</name>
    <dbReference type="NCBI Taxonomy" id="2267521"/>
    <lineage>
        <taxon>Bacteria</taxon>
        <taxon>Pseudomonadati</taxon>
        <taxon>Bacteroidota</taxon>
        <taxon>Chitinophagia</taxon>
        <taxon>Chitinophagales</taxon>
        <taxon>Chitinophagaceae</taxon>
        <taxon>Chitinophaga</taxon>
    </lineage>
</organism>